<dbReference type="SUPFAM" id="SSF51658">
    <property type="entry name" value="Xylose isomerase-like"/>
    <property type="match status" value="1"/>
</dbReference>
<sequence>MKIAFQTLACPSWNWETIVSEAQRMGYDGIEIRGIEGEMYLPKARPFLPGNIQETMADLKKRGLAICCLDSGCAFHDGERYDKAITEGRDTIDLAARLEVPYIRVFGDLVPPGAQHEDVVAMVAQGLEELGRYAEDKQVKVLLETHGDFNKQKVILDVLGRVQSGAVGVLWDFEHPYMHGESVSDTYGHLAPYIKHTHVKDARHTDGGKELCLIGDGEVPVPEIVALLKEGGYSGWLSLEYEKQWVPALEEPEVSLPAYIGYIKQVLGQ</sequence>
<reference evidence="2 3" key="1">
    <citation type="submission" date="2023-03" db="EMBL/GenBank/DDBJ databases">
        <title>Draft genome sequence of the bacteria which degrade cell wall of Tricholomamatutake.</title>
        <authorList>
            <person name="Konishi Y."/>
            <person name="Fukuta Y."/>
            <person name="Shirasaka N."/>
        </authorList>
    </citation>
    <scope>NUCLEOTIDE SEQUENCE [LARGE SCALE GENOMIC DNA]</scope>
    <source>
        <strain evidence="3">mu1</strain>
    </source>
</reference>
<dbReference type="InterPro" id="IPR036237">
    <property type="entry name" value="Xyl_isomerase-like_sf"/>
</dbReference>
<keyword evidence="3" id="KW-1185">Reference proteome</keyword>
<evidence type="ECO:0000313" key="3">
    <source>
        <dbReference type="Proteomes" id="UP001157114"/>
    </source>
</evidence>
<dbReference type="EMBL" id="BSSQ01000005">
    <property type="protein sequence ID" value="GLX66944.1"/>
    <property type="molecule type" value="Genomic_DNA"/>
</dbReference>
<dbReference type="Proteomes" id="UP001157114">
    <property type="component" value="Unassembled WGS sequence"/>
</dbReference>
<dbReference type="RefSeq" id="WP_284237660.1">
    <property type="nucleotide sequence ID" value="NZ_BSSQ01000005.1"/>
</dbReference>
<accession>A0ABQ6G7H5</accession>
<comment type="caution">
    <text evidence="2">The sequence shown here is derived from an EMBL/GenBank/DDBJ whole genome shotgun (WGS) entry which is preliminary data.</text>
</comment>
<dbReference type="Gene3D" id="3.20.20.150">
    <property type="entry name" value="Divalent-metal-dependent TIM barrel enzymes"/>
    <property type="match status" value="1"/>
</dbReference>
<gene>
    <name evidence="2" type="ORF">MU1_12880</name>
</gene>
<protein>
    <recommendedName>
        <fullName evidence="1">Xylose isomerase-like TIM barrel domain-containing protein</fullName>
    </recommendedName>
</protein>
<organism evidence="2 3">
    <name type="scientific">Paenibacillus glycanilyticus</name>
    <dbReference type="NCBI Taxonomy" id="126569"/>
    <lineage>
        <taxon>Bacteria</taxon>
        <taxon>Bacillati</taxon>
        <taxon>Bacillota</taxon>
        <taxon>Bacilli</taxon>
        <taxon>Bacillales</taxon>
        <taxon>Paenibacillaceae</taxon>
        <taxon>Paenibacillus</taxon>
    </lineage>
</organism>
<feature type="domain" description="Xylose isomerase-like TIM barrel" evidence="1">
    <location>
        <begin position="20"/>
        <end position="245"/>
    </location>
</feature>
<evidence type="ECO:0000313" key="2">
    <source>
        <dbReference type="EMBL" id="GLX66944.1"/>
    </source>
</evidence>
<name>A0ABQ6G7H5_9BACL</name>
<dbReference type="InterPro" id="IPR050312">
    <property type="entry name" value="IolE/XylAMocC-like"/>
</dbReference>
<dbReference type="PANTHER" id="PTHR12110">
    <property type="entry name" value="HYDROXYPYRUVATE ISOMERASE"/>
    <property type="match status" value="1"/>
</dbReference>
<dbReference type="Pfam" id="PF01261">
    <property type="entry name" value="AP_endonuc_2"/>
    <property type="match status" value="1"/>
</dbReference>
<proteinExistence type="predicted"/>
<dbReference type="InterPro" id="IPR013022">
    <property type="entry name" value="Xyl_isomerase-like_TIM-brl"/>
</dbReference>
<evidence type="ECO:0000259" key="1">
    <source>
        <dbReference type="Pfam" id="PF01261"/>
    </source>
</evidence>